<feature type="domain" description="Thioredoxin" evidence="1">
    <location>
        <begin position="3"/>
        <end position="135"/>
    </location>
</feature>
<evidence type="ECO:0000313" key="2">
    <source>
        <dbReference type="EMBL" id="PLW88097.1"/>
    </source>
</evidence>
<dbReference type="Gene3D" id="3.40.30.10">
    <property type="entry name" value="Glutaredoxin"/>
    <property type="match status" value="1"/>
</dbReference>
<dbReference type="SUPFAM" id="SSF52833">
    <property type="entry name" value="Thioredoxin-like"/>
    <property type="match status" value="1"/>
</dbReference>
<protein>
    <submittedName>
        <fullName evidence="2">TlpA family protein disulfide reductase</fullName>
    </submittedName>
</protein>
<evidence type="ECO:0000259" key="1">
    <source>
        <dbReference type="PROSITE" id="PS51352"/>
    </source>
</evidence>
<keyword evidence="3" id="KW-1185">Reference proteome</keyword>
<dbReference type="PROSITE" id="PS51352">
    <property type="entry name" value="THIOREDOXIN_2"/>
    <property type="match status" value="1"/>
</dbReference>
<gene>
    <name evidence="2" type="ORF">C0029_00265</name>
</gene>
<dbReference type="Pfam" id="PF00578">
    <property type="entry name" value="AhpC-TSA"/>
    <property type="match status" value="1"/>
</dbReference>
<dbReference type="InterPro" id="IPR000866">
    <property type="entry name" value="AhpC/TSA"/>
</dbReference>
<dbReference type="CDD" id="cd02966">
    <property type="entry name" value="TlpA_like_family"/>
    <property type="match status" value="1"/>
</dbReference>
<dbReference type="InterPro" id="IPR036249">
    <property type="entry name" value="Thioredoxin-like_sf"/>
</dbReference>
<dbReference type="Proteomes" id="UP000235162">
    <property type="component" value="Unassembled WGS sequence"/>
</dbReference>
<dbReference type="GO" id="GO:0016209">
    <property type="term" value="F:antioxidant activity"/>
    <property type="evidence" value="ECO:0007669"/>
    <property type="project" value="InterPro"/>
</dbReference>
<organism evidence="2 3">
    <name type="scientific">Halioglobus japonicus</name>
    <dbReference type="NCBI Taxonomy" id="930805"/>
    <lineage>
        <taxon>Bacteria</taxon>
        <taxon>Pseudomonadati</taxon>
        <taxon>Pseudomonadota</taxon>
        <taxon>Gammaproteobacteria</taxon>
        <taxon>Cellvibrionales</taxon>
        <taxon>Halieaceae</taxon>
        <taxon>Halioglobus</taxon>
    </lineage>
</organism>
<evidence type="ECO:0000313" key="3">
    <source>
        <dbReference type="Proteomes" id="UP000235162"/>
    </source>
</evidence>
<proteinExistence type="predicted"/>
<dbReference type="InterPro" id="IPR013766">
    <property type="entry name" value="Thioredoxin_domain"/>
</dbReference>
<dbReference type="GO" id="GO:0016491">
    <property type="term" value="F:oxidoreductase activity"/>
    <property type="evidence" value="ECO:0007669"/>
    <property type="project" value="InterPro"/>
</dbReference>
<sequence length="149" mass="15857">MVVAACSAEPPAESQALKLENYKGQWLVINYWAEWCKPCIKEIPELNALDAKYPQVAVLGVNYDGATGVPLAKQVKELGIEFPIVAKDPAALLGVERPVVLPATFILNPDGQLVHSLVGPQTLEALAMATGQVAVPVEDPASTETSELP</sequence>
<dbReference type="EMBL" id="PKUR01000001">
    <property type="protein sequence ID" value="PLW88097.1"/>
    <property type="molecule type" value="Genomic_DNA"/>
</dbReference>
<dbReference type="PANTHER" id="PTHR42852:SF18">
    <property type="entry name" value="CHROMOSOME UNDETERMINED SCAFFOLD_47, WHOLE GENOME SHOTGUN SEQUENCE"/>
    <property type="match status" value="1"/>
</dbReference>
<accession>A0AAP8SPW5</accession>
<dbReference type="AlphaFoldDB" id="A0AAP8SPW5"/>
<dbReference type="PANTHER" id="PTHR42852">
    <property type="entry name" value="THIOL:DISULFIDE INTERCHANGE PROTEIN DSBE"/>
    <property type="match status" value="1"/>
</dbReference>
<reference evidence="2 3" key="1">
    <citation type="submission" date="2018-01" db="EMBL/GenBank/DDBJ databases">
        <title>The draft genome sequence of Halioglobus japonicus S1-36.</title>
        <authorList>
            <person name="Du Z.-J."/>
            <person name="Shi M.-J."/>
        </authorList>
    </citation>
    <scope>NUCLEOTIDE SEQUENCE [LARGE SCALE GENOMIC DNA]</scope>
    <source>
        <strain evidence="2 3">S1-36</strain>
    </source>
</reference>
<dbReference type="InterPro" id="IPR050553">
    <property type="entry name" value="Thioredoxin_ResA/DsbE_sf"/>
</dbReference>
<name>A0AAP8SPW5_9GAMM</name>
<comment type="caution">
    <text evidence="2">The sequence shown here is derived from an EMBL/GenBank/DDBJ whole genome shotgun (WGS) entry which is preliminary data.</text>
</comment>